<evidence type="ECO:0000256" key="1">
    <source>
        <dbReference type="SAM" id="MobiDB-lite"/>
    </source>
</evidence>
<sequence>MKNVIVNTMSMMAFVFVLFGCSSEEVNRAGEAEEQSESAHDHSEAAHDAFASVPEEVNEQATANLLHSQMKNTTRLAADDPVEFSVWVSQLIWPATHEQNRPGAVILVPVENWGIALASTTLIHHPNDGPVLFTKNGELPAEVLQEIERLQPKGNVNGTEIMIMGDVEEELFTALGNYTVEQIKGKEPVKFASDVEQYFSDLVGEVNNSVLIASVDEDAQAFSVIAGHWIAHMNESLLYVKDDVIPEATAEALAMRDGQATIYVLGSEAVISEQLFTELEEFGAVQRIAGTTPAEMSIAFATFRDQETQVGWGQTEPGHGWTFAAVDTPLLAIAGAPLGHLGKHTPLIWIDGEDLSEDLYEYLATVRPTFADNPMAGPYNHAYILGTSQSISHQLQGIIDEKLEISGEHGGH</sequence>
<reference evidence="3" key="1">
    <citation type="submission" date="2016-10" db="EMBL/GenBank/DDBJ databases">
        <authorList>
            <person name="Varghese N."/>
            <person name="Submissions S."/>
        </authorList>
    </citation>
    <scope>NUCLEOTIDE SEQUENCE [LARGE SCALE GENOMIC DNA]</scope>
    <source>
        <strain evidence="3">SP</strain>
    </source>
</reference>
<dbReference type="Proteomes" id="UP000198935">
    <property type="component" value="Unassembled WGS sequence"/>
</dbReference>
<accession>A0A1H3R1G4</accession>
<name>A0A1H3R1G4_9BACI</name>
<dbReference type="OrthoDB" id="1399160at2"/>
<protein>
    <recommendedName>
        <fullName evidence="4">ArsR family transcriptional regulator</fullName>
    </recommendedName>
</protein>
<gene>
    <name evidence="2" type="ORF">SAMN05421736_107154</name>
</gene>
<proteinExistence type="predicted"/>
<feature type="region of interest" description="Disordered" evidence="1">
    <location>
        <begin position="28"/>
        <end position="47"/>
    </location>
</feature>
<evidence type="ECO:0000313" key="2">
    <source>
        <dbReference type="EMBL" id="SDZ19654.1"/>
    </source>
</evidence>
<dbReference type="EMBL" id="FNPI01000007">
    <property type="protein sequence ID" value="SDZ19654.1"/>
    <property type="molecule type" value="Genomic_DNA"/>
</dbReference>
<dbReference type="PROSITE" id="PS51257">
    <property type="entry name" value="PROKAR_LIPOPROTEIN"/>
    <property type="match status" value="1"/>
</dbReference>
<evidence type="ECO:0000313" key="3">
    <source>
        <dbReference type="Proteomes" id="UP000198935"/>
    </source>
</evidence>
<dbReference type="AlphaFoldDB" id="A0A1H3R1G4"/>
<organism evidence="2 3">
    <name type="scientific">Evansella caseinilytica</name>
    <dbReference type="NCBI Taxonomy" id="1503961"/>
    <lineage>
        <taxon>Bacteria</taxon>
        <taxon>Bacillati</taxon>
        <taxon>Bacillota</taxon>
        <taxon>Bacilli</taxon>
        <taxon>Bacillales</taxon>
        <taxon>Bacillaceae</taxon>
        <taxon>Evansella</taxon>
    </lineage>
</organism>
<dbReference type="STRING" id="1503961.SAMN05421736_107154"/>
<evidence type="ECO:0008006" key="4">
    <source>
        <dbReference type="Google" id="ProtNLM"/>
    </source>
</evidence>
<keyword evidence="3" id="KW-1185">Reference proteome</keyword>